<dbReference type="EMBL" id="CP136862">
    <property type="protein sequence ID" value="WOJ91387.1"/>
    <property type="molecule type" value="Genomic_DNA"/>
</dbReference>
<keyword evidence="2" id="KW-1185">Reference proteome</keyword>
<accession>A0ABZ0HVS1</accession>
<proteinExistence type="predicted"/>
<dbReference type="RefSeq" id="WP_407340983.1">
    <property type="nucleotide sequence ID" value="NZ_CP136862.1"/>
</dbReference>
<protein>
    <submittedName>
        <fullName evidence="1">Uncharacterized protein</fullName>
    </submittedName>
</protein>
<reference evidence="1 2" key="1">
    <citation type="submission" date="2023-10" db="EMBL/GenBank/DDBJ databases">
        <title>Novel methanotroph of the genus Methylocapsa from a subarctic wetland.</title>
        <authorList>
            <person name="Belova S.E."/>
            <person name="Oshkin I.Y."/>
            <person name="Miroshnikov K."/>
            <person name="Dedysh S.N."/>
        </authorList>
    </citation>
    <scope>NUCLEOTIDE SEQUENCE [LARGE SCALE GENOMIC DNA]</scope>
    <source>
        <strain evidence="1 2">RX1</strain>
    </source>
</reference>
<sequence>MTPANMSSDEKARAALAANPFPPSPFVQVTNDAIVIKSGFSEQLLQLLRWVPNVQWRPEKRCWTVPLSGAGAVRAVLPEILRLAELTQPRGGLEQASADPHEKPLAPDLFRKAARLVFGGDWQRDAARALNRDEVALARWLAGERDLEDPQTLLNDLVALMQRRAEDIAAEADRLAAAIEQGDQ</sequence>
<organism evidence="1 2">
    <name type="scientific">Methylocapsa polymorpha</name>
    <dbReference type="NCBI Taxonomy" id="3080828"/>
    <lineage>
        <taxon>Bacteria</taxon>
        <taxon>Pseudomonadati</taxon>
        <taxon>Pseudomonadota</taxon>
        <taxon>Alphaproteobacteria</taxon>
        <taxon>Hyphomicrobiales</taxon>
        <taxon>Beijerinckiaceae</taxon>
        <taxon>Methylocapsa</taxon>
    </lineage>
</organism>
<evidence type="ECO:0000313" key="1">
    <source>
        <dbReference type="EMBL" id="WOJ91387.1"/>
    </source>
</evidence>
<name>A0ABZ0HVS1_9HYPH</name>
<gene>
    <name evidence="1" type="ORF">RZS28_09080</name>
</gene>
<dbReference type="Proteomes" id="UP001626536">
    <property type="component" value="Chromosome"/>
</dbReference>
<evidence type="ECO:0000313" key="2">
    <source>
        <dbReference type="Proteomes" id="UP001626536"/>
    </source>
</evidence>